<proteinExistence type="predicted"/>
<evidence type="ECO:0000256" key="1">
    <source>
        <dbReference type="SAM" id="MobiDB-lite"/>
    </source>
</evidence>
<feature type="region of interest" description="Disordered" evidence="1">
    <location>
        <begin position="748"/>
        <end position="778"/>
    </location>
</feature>
<protein>
    <recommendedName>
        <fullName evidence="2">Serine/threonine-protein kinase WNK CCTL2 domain-containing protein</fullName>
    </recommendedName>
</protein>
<dbReference type="Pfam" id="PF24889">
    <property type="entry name" value="CCTL2_WNK"/>
    <property type="match status" value="1"/>
</dbReference>
<dbReference type="EMBL" id="OC002171">
    <property type="protein sequence ID" value="CAD7261393.1"/>
    <property type="molecule type" value="Genomic_DNA"/>
</dbReference>
<evidence type="ECO:0000259" key="2">
    <source>
        <dbReference type="Pfam" id="PF24889"/>
    </source>
</evidence>
<feature type="region of interest" description="Disordered" evidence="1">
    <location>
        <begin position="955"/>
        <end position="1038"/>
    </location>
</feature>
<feature type="compositionally biased region" description="Basic and acidic residues" evidence="1">
    <location>
        <begin position="143"/>
        <end position="162"/>
    </location>
</feature>
<feature type="region of interest" description="Disordered" evidence="1">
    <location>
        <begin position="1052"/>
        <end position="1086"/>
    </location>
</feature>
<dbReference type="InterPro" id="IPR056865">
    <property type="entry name" value="CCTL2_WNK"/>
</dbReference>
<sequence length="1645" mass="179291">MKGADGTGQTEPEPTSLEFIAGPQDGSAPTETAGERRARRSGTKRRTRTLCPKLTVLSLTNGGTELECQLEFSKKTVTFKCNTQDMVPVNIVNNLMSGNLLQSEHTELFIELIEDIARQLKENPDRLPVVALNQLDSPVASRKPRDRERDPSLDPQARRDETVTISKLVDPGERDRVCVSGPSSPMHVLTHHPLAGLPSPSVRLRQVSRFLVSSVSEDKSSGLHSPPPELYHSPPEESKPPSTSVFKAFTSAISSKVGGALEMASKMLGDAKDSLEFKMSDGEKIKTSSDTEERTVHYKSGETSKTEEVSKDLVPVETQPISGSVVLDSVGTIEESNIISLVDKDKQMSTETLVSNTLVMPSDEGNPLVKETESVSDIRTEPTMLPARKISRFSVSTVNETRPLYNLANIIDSSDKIGEGPDKRDVPGSTAQLEEPMNYVKVIDQEGIKGLSKEVNVDINSCEVPQRHVEETSDQSVAEKSGTERGEEPETRTDGQTGLNVGQTVGGGTTPVQESTPENTIIPGSGEQDILIEQSHHKLSQQNSLDKATADASANGPQTIADLQHKLIKLTSQPSELLLTTTGTPPSHPATPHVQQSYETYMQTLQQKLASISMPGGQTLGPLSPQSTLHAGVASATVLPALEVITQPVLHIVDPGGVDGAAQTALHAAAVLSAAGVIATDMPIALVQPVAVIAAQPGIIQHSKVQATGPTSNPFLDINIKTATVIKSSDIILLIVCEQNLDRRCEGNAGVSRADSTGTNSSGVMSPSQNMAQEDGSRQLKLRPAAIDLQDLEQQLSQIKVGENLEVETRAMSEQPVKQALVQPEVPKMTAECECTPSDNSTEAAQDVVVQSDSTPDTPVRKVSRFQVSAVAEHKAEDQVSDSSEKNASGNESGTGIIRRGRFSVVTHTEDSSSPSTLDKGALLGTPEHTSTQLLHMGFLATANGSKLQVLNNQGTSTTKAQPQPPVPEPAASGSTNRTFYLQPPPANRKRNTSNECIQLDSDEREPSSIFPPQSNNVSQHNVNDDKPNLQKHTSPIFDGGANILAQQQLPSSSNLRTRKFSQPPSFPSHPPQARTRKLSQPSMPFSPVVPPQYPHPLYQRFASAPFDPTCPPHWMPNNPSFAVDSSNTGNFMNMYPNMNSPFAYPQFIASQHVPIPAQAFPQAQVEMPQFLIQNTFTLPSINMQPPQTYVQHKPNQTNNPPTNPTLPPQQFLQYAPTQNPNYPPQSSNSFQLQMPFFSPPPNSMFLPIYQPVPVNKSNANEAQYNNPPSGHKDNMHINNKPKQFPEPHSTARDNPPAHFNSYWSNRNQSLSLARERINGKSPYELPDTRSSNQALPFLRRQNSQVVNVKHTNSMGSQGTLGSIEEMGRYPYQVTRRKRKQGLGLQETYVHSLPDLAKNANAPVQRPANQHLPVFPRCASDNELAATKNVQQRKISGPNLRNYHFPQRRHISSKPESAMRHFSSVSDLSRTTHSFRGPNISYKPLEHNRVPSAKHAMSHEPRQLLRAKLKPTRSTGNLSIRDGRKHHRYGSDSSFGPMASPEHVYHTVHAGMMHYSDWGHDGESTDQELEFYDTRGSSSEGEEDMFYSHVIPPGGRSGNYETASSPFCRSSEADISASRPLSTVGVACCVTLVKITNGGVLSSVY</sequence>
<feature type="compositionally biased region" description="Basic and acidic residues" evidence="1">
    <location>
        <begin position="481"/>
        <end position="493"/>
    </location>
</feature>
<feature type="region of interest" description="Disordered" evidence="1">
    <location>
        <begin position="138"/>
        <end position="166"/>
    </location>
</feature>
<reference evidence="3" key="1">
    <citation type="submission" date="2020-11" db="EMBL/GenBank/DDBJ databases">
        <authorList>
            <person name="Tran Van P."/>
        </authorList>
    </citation>
    <scope>NUCLEOTIDE SEQUENCE</scope>
</reference>
<feature type="domain" description="Serine/threonine-protein kinase WNK CCTL2" evidence="2">
    <location>
        <begin position="52"/>
        <end position="125"/>
    </location>
</feature>
<accession>A0A7R9AVT0</accession>
<feature type="region of interest" description="Disordered" evidence="1">
    <location>
        <begin position="216"/>
        <end position="243"/>
    </location>
</feature>
<feature type="region of interest" description="Disordered" evidence="1">
    <location>
        <begin position="283"/>
        <end position="306"/>
    </location>
</feature>
<evidence type="ECO:0000313" key="3">
    <source>
        <dbReference type="EMBL" id="CAD7261393.1"/>
    </source>
</evidence>
<feature type="compositionally biased region" description="Polar residues" evidence="1">
    <location>
        <begin position="1011"/>
        <end position="1022"/>
    </location>
</feature>
<feature type="region of interest" description="Disordered" evidence="1">
    <location>
        <begin position="1"/>
        <end position="47"/>
    </location>
</feature>
<feature type="region of interest" description="Disordered" evidence="1">
    <location>
        <begin position="873"/>
        <end position="925"/>
    </location>
</feature>
<feature type="compositionally biased region" description="Basic residues" evidence="1">
    <location>
        <begin position="37"/>
        <end position="47"/>
    </location>
</feature>
<organism evidence="3">
    <name type="scientific">Timema shepardi</name>
    <name type="common">Walking stick</name>
    <dbReference type="NCBI Taxonomy" id="629360"/>
    <lineage>
        <taxon>Eukaryota</taxon>
        <taxon>Metazoa</taxon>
        <taxon>Ecdysozoa</taxon>
        <taxon>Arthropoda</taxon>
        <taxon>Hexapoda</taxon>
        <taxon>Insecta</taxon>
        <taxon>Pterygota</taxon>
        <taxon>Neoptera</taxon>
        <taxon>Polyneoptera</taxon>
        <taxon>Phasmatodea</taxon>
        <taxon>Timematodea</taxon>
        <taxon>Timematoidea</taxon>
        <taxon>Timematidae</taxon>
        <taxon>Timema</taxon>
    </lineage>
</organism>
<feature type="region of interest" description="Disordered" evidence="1">
    <location>
        <begin position="464"/>
        <end position="524"/>
    </location>
</feature>
<feature type="compositionally biased region" description="Polar residues" evidence="1">
    <location>
        <begin position="754"/>
        <end position="772"/>
    </location>
</feature>
<name>A0A7R9AVT0_TIMSH</name>
<feature type="region of interest" description="Disordered" evidence="1">
    <location>
        <begin position="1511"/>
        <end position="1535"/>
    </location>
</feature>
<gene>
    <name evidence="3" type="ORF">TSIB3V08_LOCUS5533</name>
</gene>